<dbReference type="KEGG" id="hdf:AArcSl_1812"/>
<dbReference type="Proteomes" id="UP000263012">
    <property type="component" value="Chromosome"/>
</dbReference>
<dbReference type="InterPro" id="IPR005948">
    <property type="entry name" value="ThiB-like"/>
</dbReference>
<feature type="region of interest" description="Disordered" evidence="2">
    <location>
        <begin position="33"/>
        <end position="68"/>
    </location>
</feature>
<dbReference type="InterPro" id="IPR006059">
    <property type="entry name" value="SBP"/>
</dbReference>
<keyword evidence="4" id="KW-1185">Reference proteome</keyword>
<keyword evidence="1" id="KW-0732">Signal</keyword>
<protein>
    <submittedName>
        <fullName evidence="3">Thiamine transport system substrate-binding protein</fullName>
    </submittedName>
</protein>
<evidence type="ECO:0000256" key="2">
    <source>
        <dbReference type="SAM" id="MobiDB-lite"/>
    </source>
</evidence>
<dbReference type="InterPro" id="IPR019546">
    <property type="entry name" value="TAT_signal_bac_arc"/>
</dbReference>
<feature type="compositionally biased region" description="Low complexity" evidence="2">
    <location>
        <begin position="41"/>
        <end position="61"/>
    </location>
</feature>
<dbReference type="GeneID" id="37878167"/>
<dbReference type="SUPFAM" id="SSF53850">
    <property type="entry name" value="Periplasmic binding protein-like II"/>
    <property type="match status" value="1"/>
</dbReference>
<dbReference type="EMBL" id="CP025066">
    <property type="protein sequence ID" value="AUX09438.1"/>
    <property type="molecule type" value="Genomic_DNA"/>
</dbReference>
<name>A0A343TK16_9EURY</name>
<dbReference type="GO" id="GO:0015888">
    <property type="term" value="P:thiamine transport"/>
    <property type="evidence" value="ECO:0007669"/>
    <property type="project" value="InterPro"/>
</dbReference>
<evidence type="ECO:0000256" key="1">
    <source>
        <dbReference type="ARBA" id="ARBA00022729"/>
    </source>
</evidence>
<evidence type="ECO:0000313" key="3">
    <source>
        <dbReference type="EMBL" id="AUX09438.1"/>
    </source>
</evidence>
<dbReference type="InterPro" id="IPR006311">
    <property type="entry name" value="TAT_signal"/>
</dbReference>
<gene>
    <name evidence="3" type="primary">thiB</name>
    <name evidence="3" type="ORF">AArcSl_1812</name>
</gene>
<dbReference type="Pfam" id="PF13416">
    <property type="entry name" value="SBP_bac_8"/>
    <property type="match status" value="1"/>
</dbReference>
<dbReference type="Gene3D" id="3.40.190.10">
    <property type="entry name" value="Periplasmic binding protein-like II"/>
    <property type="match status" value="2"/>
</dbReference>
<dbReference type="PANTHER" id="PTHR30006">
    <property type="entry name" value="THIAMINE-BINDING PERIPLASMIC PROTEIN-RELATED"/>
    <property type="match status" value="1"/>
</dbReference>
<proteinExistence type="predicted"/>
<accession>A0A343TK16</accession>
<dbReference type="PANTHER" id="PTHR30006:SF2">
    <property type="entry name" value="ABC TRANSPORTER SUBSTRATE-BINDING PROTEIN"/>
    <property type="match status" value="1"/>
</dbReference>
<evidence type="ECO:0000313" key="4">
    <source>
        <dbReference type="Proteomes" id="UP000263012"/>
    </source>
</evidence>
<reference evidence="4" key="1">
    <citation type="submission" date="2017-11" db="EMBL/GenBank/DDBJ databases">
        <title>Phenotypic and genomic properties of facultatively anaerobic sulfur-reducing natronoarchaea from hypersaline soda lakes.</title>
        <authorList>
            <person name="Sorokin D.Y."/>
            <person name="Kublanov I.V."/>
            <person name="Roman P."/>
            <person name="Sinninghe Damste J.S."/>
            <person name="Golyshin P.N."/>
            <person name="Rojo D."/>
            <person name="Ciordia S."/>
            <person name="Mena M.D.C."/>
            <person name="Ferrer M."/>
            <person name="Messina E."/>
            <person name="Smedile F."/>
            <person name="La Spada G."/>
            <person name="La Cono V."/>
            <person name="Yakimov M.M."/>
        </authorList>
    </citation>
    <scope>NUCLEOTIDE SEQUENCE [LARGE SCALE GENOMIC DNA]</scope>
    <source>
        <strain evidence="4">AArc-Sl</strain>
    </source>
</reference>
<organism evidence="3 4">
    <name type="scientific">Halalkaliarchaeum desulfuricum</name>
    <dbReference type="NCBI Taxonomy" id="2055893"/>
    <lineage>
        <taxon>Archaea</taxon>
        <taxon>Methanobacteriati</taxon>
        <taxon>Methanobacteriota</taxon>
        <taxon>Stenosarchaea group</taxon>
        <taxon>Halobacteria</taxon>
        <taxon>Halobacteriales</taxon>
        <taxon>Haloferacaceae</taxon>
        <taxon>Halalkaliarchaeum</taxon>
    </lineage>
</organism>
<dbReference type="PROSITE" id="PS51318">
    <property type="entry name" value="TAT"/>
    <property type="match status" value="1"/>
</dbReference>
<dbReference type="NCBIfam" id="TIGR01254">
    <property type="entry name" value="sfuA"/>
    <property type="match status" value="1"/>
</dbReference>
<dbReference type="OrthoDB" id="130870at2157"/>
<sequence>MIGTDGTHTTESSTRRRFLATAGAAGATALLAGCSAEQSNGGDTPTEPGDGTETEPGATAGSDDPDTLVVGTYDSFVDAPSTSPGAWIKETFESEFDATLIWQTPPNDVNYYIERADAGVETEADVYVGLNADDLVRVDGALSEPLFDGPGDLERRDRIRDGLEFDPEGRAVPYDTGYISLVYDSTETEAPETFDGLLEEDHRGELIAQNPGQSTTGRAFLLHTVHRYGDDYLDFWADLQENDVRVLGSWNDAYSAWMGGEAPMVVSYSTDQVFASQEGADLDQHQIRFLDDEGYANPEGMARFADANAPDLAREFLGFMLRPGVQGEIAQRNVQFPATDDAELPEEYSQYAHEPPTPVTFGYDELAGGLEEWISEWERQFAGN</sequence>
<dbReference type="GO" id="GO:0030975">
    <property type="term" value="F:thiamine binding"/>
    <property type="evidence" value="ECO:0007669"/>
    <property type="project" value="InterPro"/>
</dbReference>
<dbReference type="NCBIfam" id="TIGR01409">
    <property type="entry name" value="TAT_signal_seq"/>
    <property type="match status" value="1"/>
</dbReference>
<dbReference type="AlphaFoldDB" id="A0A343TK16"/>
<dbReference type="RefSeq" id="WP_119818026.1">
    <property type="nucleotide sequence ID" value="NZ_CP025066.1"/>
</dbReference>